<dbReference type="PROSITE" id="PS00638">
    <property type="entry name" value="PII_GLNB_CTER"/>
    <property type="match status" value="1"/>
</dbReference>
<keyword evidence="5" id="KW-0804">Transcription</keyword>
<name>A0A6J6G119_9ZZZZ</name>
<evidence type="ECO:0000256" key="3">
    <source>
        <dbReference type="ARBA" id="ARBA00022741"/>
    </source>
</evidence>
<dbReference type="SMART" id="SM00938">
    <property type="entry name" value="P-II"/>
    <property type="match status" value="1"/>
</dbReference>
<evidence type="ECO:0000256" key="1">
    <source>
        <dbReference type="ARBA" id="ARBA00011233"/>
    </source>
</evidence>
<dbReference type="GO" id="GO:0030234">
    <property type="term" value="F:enzyme regulator activity"/>
    <property type="evidence" value="ECO:0007669"/>
    <property type="project" value="InterPro"/>
</dbReference>
<sequence length="113" mass="12239">MVQLVTAVIKPHKVEEVKDAVKAMGVQGMTVDEVKGFGRQGGHAETYRGAEYTIDFIPKVRISVLCDDSDVDAVVDAIVSAARTDKIGDGKVWVTPVSRLVRIRTGERDGEAL</sequence>
<dbReference type="Gene3D" id="3.30.70.120">
    <property type="match status" value="1"/>
</dbReference>
<dbReference type="PANTHER" id="PTHR30115">
    <property type="entry name" value="NITROGEN REGULATORY PROTEIN P-II"/>
    <property type="match status" value="1"/>
</dbReference>
<dbReference type="InterPro" id="IPR002332">
    <property type="entry name" value="N-reg_PII_urydylation_site"/>
</dbReference>
<dbReference type="Pfam" id="PF00543">
    <property type="entry name" value="P-II"/>
    <property type="match status" value="1"/>
</dbReference>
<dbReference type="InterPro" id="IPR017918">
    <property type="entry name" value="N-reg_PII_CS"/>
</dbReference>
<organism evidence="6">
    <name type="scientific">freshwater metagenome</name>
    <dbReference type="NCBI Taxonomy" id="449393"/>
    <lineage>
        <taxon>unclassified sequences</taxon>
        <taxon>metagenomes</taxon>
        <taxon>ecological metagenomes</taxon>
    </lineage>
</organism>
<dbReference type="InterPro" id="IPR002187">
    <property type="entry name" value="N-reg_PII"/>
</dbReference>
<dbReference type="GO" id="GO:0006808">
    <property type="term" value="P:regulation of nitrogen utilization"/>
    <property type="evidence" value="ECO:0007669"/>
    <property type="project" value="InterPro"/>
</dbReference>
<dbReference type="PANTHER" id="PTHR30115:SF11">
    <property type="entry name" value="NITROGEN REGULATORY PROTEIN P-II HOMOLOG"/>
    <property type="match status" value="1"/>
</dbReference>
<gene>
    <name evidence="6" type="ORF">UFOPK1762_01489</name>
</gene>
<protein>
    <submittedName>
        <fullName evidence="6">Unannotated protein</fullName>
    </submittedName>
</protein>
<dbReference type="SUPFAM" id="SSF54913">
    <property type="entry name" value="GlnB-like"/>
    <property type="match status" value="1"/>
</dbReference>
<evidence type="ECO:0000256" key="5">
    <source>
        <dbReference type="ARBA" id="ARBA00023163"/>
    </source>
</evidence>
<keyword evidence="2" id="KW-0597">Phosphoprotein</keyword>
<evidence type="ECO:0000256" key="2">
    <source>
        <dbReference type="ARBA" id="ARBA00022553"/>
    </source>
</evidence>
<dbReference type="PRINTS" id="PR00340">
    <property type="entry name" value="PIIGLNB"/>
</dbReference>
<dbReference type="PROSITE" id="PS00496">
    <property type="entry name" value="PII_GLNB_UMP"/>
    <property type="match status" value="1"/>
</dbReference>
<dbReference type="GO" id="GO:0005524">
    <property type="term" value="F:ATP binding"/>
    <property type="evidence" value="ECO:0007669"/>
    <property type="project" value="TreeGrafter"/>
</dbReference>
<evidence type="ECO:0000313" key="6">
    <source>
        <dbReference type="EMBL" id="CAB4593749.1"/>
    </source>
</evidence>
<dbReference type="EMBL" id="CAEZTY010000069">
    <property type="protein sequence ID" value="CAB4593749.1"/>
    <property type="molecule type" value="Genomic_DNA"/>
</dbReference>
<dbReference type="AlphaFoldDB" id="A0A6J6G119"/>
<dbReference type="InterPro" id="IPR011322">
    <property type="entry name" value="N-reg_PII-like_a/b"/>
</dbReference>
<comment type="subunit">
    <text evidence="1">Homotrimer.</text>
</comment>
<dbReference type="PROSITE" id="PS51343">
    <property type="entry name" value="PII_GLNB_DOM"/>
    <property type="match status" value="1"/>
</dbReference>
<dbReference type="InterPro" id="IPR015867">
    <property type="entry name" value="N-reg_PII/ATP_PRibTrfase_C"/>
</dbReference>
<accession>A0A6J6G119</accession>
<proteinExistence type="predicted"/>
<keyword evidence="4" id="KW-0805">Transcription regulation</keyword>
<evidence type="ECO:0000256" key="4">
    <source>
        <dbReference type="ARBA" id="ARBA00023015"/>
    </source>
</evidence>
<keyword evidence="3" id="KW-0547">Nucleotide-binding</keyword>
<dbReference type="GO" id="GO:0005829">
    <property type="term" value="C:cytosol"/>
    <property type="evidence" value="ECO:0007669"/>
    <property type="project" value="TreeGrafter"/>
</dbReference>
<reference evidence="6" key="1">
    <citation type="submission" date="2020-05" db="EMBL/GenBank/DDBJ databases">
        <authorList>
            <person name="Chiriac C."/>
            <person name="Salcher M."/>
            <person name="Ghai R."/>
            <person name="Kavagutti S V."/>
        </authorList>
    </citation>
    <scope>NUCLEOTIDE SEQUENCE</scope>
</reference>